<gene>
    <name evidence="1" type="ORF">L916_01183</name>
</gene>
<evidence type="ECO:0000313" key="1">
    <source>
        <dbReference type="EMBL" id="ETL49311.1"/>
    </source>
</evidence>
<name>W2JSH8_PHYNI</name>
<dbReference type="Proteomes" id="UP000053864">
    <property type="component" value="Unassembled WGS sequence"/>
</dbReference>
<dbReference type="AlphaFoldDB" id="W2JSH8"/>
<protein>
    <submittedName>
        <fullName evidence="1">Uncharacterized protein</fullName>
    </submittedName>
</protein>
<reference evidence="1 2" key="1">
    <citation type="submission" date="2013-11" db="EMBL/GenBank/DDBJ databases">
        <title>The Genome Sequence of Phytophthora parasitica CJ05E6.</title>
        <authorList>
            <consortium name="The Broad Institute Genomics Platform"/>
            <person name="Russ C."/>
            <person name="Tyler B."/>
            <person name="Panabieres F."/>
            <person name="Shan W."/>
            <person name="Tripathy S."/>
            <person name="Grunwald N."/>
            <person name="Machado M."/>
            <person name="Johnson C.S."/>
            <person name="Arredondo F."/>
            <person name="Hong C."/>
            <person name="Coffey M."/>
            <person name="Young S.K."/>
            <person name="Zeng Q."/>
            <person name="Gargeya S."/>
            <person name="Fitzgerald M."/>
            <person name="Abouelleil A."/>
            <person name="Alvarado L."/>
            <person name="Chapman S.B."/>
            <person name="Gainer-Dewar J."/>
            <person name="Goldberg J."/>
            <person name="Griggs A."/>
            <person name="Gujja S."/>
            <person name="Hansen M."/>
            <person name="Howarth C."/>
            <person name="Imamovic A."/>
            <person name="Ireland A."/>
            <person name="Larimer J."/>
            <person name="McCowan C."/>
            <person name="Murphy C."/>
            <person name="Pearson M."/>
            <person name="Poon T.W."/>
            <person name="Priest M."/>
            <person name="Roberts A."/>
            <person name="Saif S."/>
            <person name="Shea T."/>
            <person name="Sykes S."/>
            <person name="Wortman J."/>
            <person name="Nusbaum C."/>
            <person name="Birren B."/>
        </authorList>
    </citation>
    <scope>NUCLEOTIDE SEQUENCE [LARGE SCALE GENOMIC DNA]</scope>
    <source>
        <strain evidence="1 2">CJ05E6</strain>
    </source>
</reference>
<organism evidence="1 2">
    <name type="scientific">Phytophthora nicotianae</name>
    <name type="common">Potato buckeye rot agent</name>
    <name type="synonym">Phytophthora parasitica</name>
    <dbReference type="NCBI Taxonomy" id="4792"/>
    <lineage>
        <taxon>Eukaryota</taxon>
        <taxon>Sar</taxon>
        <taxon>Stramenopiles</taxon>
        <taxon>Oomycota</taxon>
        <taxon>Peronosporomycetes</taxon>
        <taxon>Peronosporales</taxon>
        <taxon>Peronosporaceae</taxon>
        <taxon>Phytophthora</taxon>
    </lineage>
</organism>
<sequence>MQEARVVLDGLENARCGLQRENTYSSLLHFACGL</sequence>
<proteinExistence type="predicted"/>
<dbReference type="EMBL" id="KI670618">
    <property type="protein sequence ID" value="ETL49311.1"/>
    <property type="molecule type" value="Genomic_DNA"/>
</dbReference>
<accession>W2JSH8</accession>
<evidence type="ECO:0000313" key="2">
    <source>
        <dbReference type="Proteomes" id="UP000053864"/>
    </source>
</evidence>